<organism evidence="2 3">
    <name type="scientific">Arctia plantaginis</name>
    <name type="common">Wood tiger moth</name>
    <name type="synonym">Phalaena plantaginis</name>
    <dbReference type="NCBI Taxonomy" id="874455"/>
    <lineage>
        <taxon>Eukaryota</taxon>
        <taxon>Metazoa</taxon>
        <taxon>Ecdysozoa</taxon>
        <taxon>Arthropoda</taxon>
        <taxon>Hexapoda</taxon>
        <taxon>Insecta</taxon>
        <taxon>Pterygota</taxon>
        <taxon>Neoptera</taxon>
        <taxon>Endopterygota</taxon>
        <taxon>Lepidoptera</taxon>
        <taxon>Glossata</taxon>
        <taxon>Ditrysia</taxon>
        <taxon>Noctuoidea</taxon>
        <taxon>Erebidae</taxon>
        <taxon>Arctiinae</taxon>
        <taxon>Arctia</taxon>
    </lineage>
</organism>
<evidence type="ECO:0000313" key="3">
    <source>
        <dbReference type="Proteomes" id="UP000494106"/>
    </source>
</evidence>
<keyword evidence="3" id="KW-1185">Reference proteome</keyword>
<evidence type="ECO:0000313" key="2">
    <source>
        <dbReference type="EMBL" id="CAB3248201.1"/>
    </source>
</evidence>
<name>A0A8S1APE8_ARCPL</name>
<accession>A0A8S1APE8</accession>
<proteinExistence type="predicted"/>
<reference evidence="2 3" key="1">
    <citation type="submission" date="2020-04" db="EMBL/GenBank/DDBJ databases">
        <authorList>
            <person name="Wallbank WR R."/>
            <person name="Pardo Diaz C."/>
            <person name="Kozak K."/>
            <person name="Martin S."/>
            <person name="Jiggins C."/>
            <person name="Moest M."/>
            <person name="Warren A I."/>
            <person name="Byers J.R.P. K."/>
            <person name="Montejo-Kovacevich G."/>
            <person name="Yen C E."/>
        </authorList>
    </citation>
    <scope>NUCLEOTIDE SEQUENCE [LARGE SCALE GENOMIC DNA]</scope>
</reference>
<gene>
    <name evidence="2" type="ORF">APLA_LOCUS11582</name>
</gene>
<feature type="region of interest" description="Disordered" evidence="1">
    <location>
        <begin position="85"/>
        <end position="105"/>
    </location>
</feature>
<evidence type="ECO:0000256" key="1">
    <source>
        <dbReference type="SAM" id="MobiDB-lite"/>
    </source>
</evidence>
<dbReference type="EMBL" id="CADEBC010000532">
    <property type="protein sequence ID" value="CAB3248201.1"/>
    <property type="molecule type" value="Genomic_DNA"/>
</dbReference>
<protein>
    <submittedName>
        <fullName evidence="2">Uncharacterized protein</fullName>
    </submittedName>
</protein>
<dbReference type="OrthoDB" id="10478575at2759"/>
<dbReference type="AlphaFoldDB" id="A0A8S1APE8"/>
<comment type="caution">
    <text evidence="2">The sequence shown here is derived from an EMBL/GenBank/DDBJ whole genome shotgun (WGS) entry which is preliminary data.</text>
</comment>
<feature type="compositionally biased region" description="Polar residues" evidence="1">
    <location>
        <begin position="95"/>
        <end position="105"/>
    </location>
</feature>
<dbReference type="Proteomes" id="UP000494106">
    <property type="component" value="Unassembled WGS sequence"/>
</dbReference>
<sequence length="105" mass="11838">MFILKIDNFYHIIRIPVPEEEVNKTNSGKPSSTIDHLKHHIKGLKASSNNLDYDLSPHDIQQYAGISLLFVACYSWDELSCGKSSNVLDEEAESSPRTSSCNLRE</sequence>